<dbReference type="GO" id="GO:0016757">
    <property type="term" value="F:glycosyltransferase activity"/>
    <property type="evidence" value="ECO:0007669"/>
    <property type="project" value="UniProtKB-KW"/>
</dbReference>
<keyword evidence="3" id="KW-0808">Transferase</keyword>
<keyword evidence="2" id="KW-0328">Glycosyltransferase</keyword>
<dbReference type="Pfam" id="PF13692">
    <property type="entry name" value="Glyco_trans_1_4"/>
    <property type="match status" value="1"/>
</dbReference>
<accession>A0A964FEL5</accession>
<dbReference type="AlphaFoldDB" id="A0A964FEL5"/>
<dbReference type="InterPro" id="IPR028098">
    <property type="entry name" value="Glyco_trans_4-like_N"/>
</dbReference>
<dbReference type="SUPFAM" id="SSF53756">
    <property type="entry name" value="UDP-Glycosyltransferase/glycogen phosphorylase"/>
    <property type="match status" value="1"/>
</dbReference>
<name>A0A964FEL5_9CYAN</name>
<evidence type="ECO:0000256" key="3">
    <source>
        <dbReference type="ARBA" id="ARBA00022679"/>
    </source>
</evidence>
<reference evidence="5" key="1">
    <citation type="journal article" date="2021" name="Antonie Van Leeuwenhoek">
        <title>Draft genome and description of Waterburya agarophytonicola gen. nov. sp. nov. (Pleurocapsales, Cyanobacteria): a seaweed symbiont.</title>
        <authorList>
            <person name="Bonthond G."/>
            <person name="Shalygin S."/>
            <person name="Bayer T."/>
            <person name="Weinberger F."/>
        </authorList>
    </citation>
    <scope>NUCLEOTIDE SEQUENCE</scope>
    <source>
        <strain evidence="5">KI4</strain>
    </source>
</reference>
<dbReference type="Pfam" id="PF13439">
    <property type="entry name" value="Glyco_transf_4"/>
    <property type="match status" value="1"/>
</dbReference>
<dbReference type="EMBL" id="JADWDC010000013">
    <property type="protein sequence ID" value="MCC0176815.1"/>
    <property type="molecule type" value="Genomic_DNA"/>
</dbReference>
<dbReference type="RefSeq" id="WP_229639853.1">
    <property type="nucleotide sequence ID" value="NZ_JADWDC010000013.1"/>
</dbReference>
<dbReference type="Proteomes" id="UP000729733">
    <property type="component" value="Unassembled WGS sequence"/>
</dbReference>
<proteinExistence type="inferred from homology"/>
<evidence type="ECO:0000256" key="1">
    <source>
        <dbReference type="ARBA" id="ARBA00009481"/>
    </source>
</evidence>
<evidence type="ECO:0000313" key="5">
    <source>
        <dbReference type="EMBL" id="MCC0176815.1"/>
    </source>
</evidence>
<evidence type="ECO:0000259" key="4">
    <source>
        <dbReference type="Pfam" id="PF13439"/>
    </source>
</evidence>
<keyword evidence="6" id="KW-1185">Reference proteome</keyword>
<evidence type="ECO:0000256" key="2">
    <source>
        <dbReference type="ARBA" id="ARBA00022676"/>
    </source>
</evidence>
<organism evidence="5 6">
    <name type="scientific">Waterburya agarophytonicola KI4</name>
    <dbReference type="NCBI Taxonomy" id="2874699"/>
    <lineage>
        <taxon>Bacteria</taxon>
        <taxon>Bacillati</taxon>
        <taxon>Cyanobacteriota</taxon>
        <taxon>Cyanophyceae</taxon>
        <taxon>Pleurocapsales</taxon>
        <taxon>Hyellaceae</taxon>
        <taxon>Waterburya</taxon>
        <taxon>Waterburya agarophytonicola</taxon>
    </lineage>
</organism>
<gene>
    <name evidence="5" type="ORF">I4641_07470</name>
</gene>
<evidence type="ECO:0000313" key="6">
    <source>
        <dbReference type="Proteomes" id="UP000729733"/>
    </source>
</evidence>
<dbReference type="PANTHER" id="PTHR12526">
    <property type="entry name" value="GLYCOSYLTRANSFERASE"/>
    <property type="match status" value="1"/>
</dbReference>
<dbReference type="PANTHER" id="PTHR12526:SF640">
    <property type="entry name" value="COLANIC ACID BIOSYNTHESIS GLYCOSYLTRANSFERASE WCAL-RELATED"/>
    <property type="match status" value="1"/>
</dbReference>
<feature type="domain" description="Glycosyltransferase subfamily 4-like N-terminal" evidence="4">
    <location>
        <begin position="20"/>
        <end position="183"/>
    </location>
</feature>
<comment type="similarity">
    <text evidence="1">Belongs to the glycosyltransferase group 1 family. Glycosyltransferase 4 subfamily.</text>
</comment>
<dbReference type="Gene3D" id="3.40.50.2000">
    <property type="entry name" value="Glycogen Phosphorylase B"/>
    <property type="match status" value="2"/>
</dbReference>
<protein>
    <submittedName>
        <fullName evidence="5">Glycosyltransferase</fullName>
    </submittedName>
</protein>
<sequence>MYKIILIHPSAGVNWQGNSENFAIELARCLDNYFEVELISGAECGSFSRPIPSITRNDVINWACYPLLNRLLHRWFPDPEIAIEHLTNFLPCISYLLKHPADLIFPQNGYGGLFVASCIRAIRGTPILLTEHNSLSKQSEYLRHNLTLKPDRLIVPNPAVARYVEHFAPHQPLSIIPHGINPTEFTPVGKAIVTGLPKPTILCVAPLQRASNSRIELAIRAVARLPQASLLICGEGEDRDYFQKLGDRLLGQDRFQINTFAYAQMPQVYRSADIFTLPSLEAFRGLAYIEAMACGLPVVATDDSVRRYLIGNSGITCNVTDIDIYAESLQIALEQNWLKQPPQHNALRFSWQEVALHYHKAVLQTILQPNQESKFMEIADS</sequence>
<comment type="caution">
    <text evidence="5">The sequence shown here is derived from an EMBL/GenBank/DDBJ whole genome shotgun (WGS) entry which is preliminary data.</text>
</comment>